<dbReference type="Gene3D" id="1.25.40.10">
    <property type="entry name" value="Tetratricopeptide repeat domain"/>
    <property type="match status" value="1"/>
</dbReference>
<protein>
    <submittedName>
        <fullName evidence="4">Tetratricopeptide repeat protein</fullName>
    </submittedName>
</protein>
<dbReference type="Pfam" id="PF14559">
    <property type="entry name" value="TPR_19"/>
    <property type="match status" value="1"/>
</dbReference>
<accession>A0ABW5QH72</accession>
<reference evidence="5" key="1">
    <citation type="journal article" date="2019" name="Int. J. Syst. Evol. Microbiol.">
        <title>The Global Catalogue of Microorganisms (GCM) 10K type strain sequencing project: providing services to taxonomists for standard genome sequencing and annotation.</title>
        <authorList>
            <consortium name="The Broad Institute Genomics Platform"/>
            <consortium name="The Broad Institute Genome Sequencing Center for Infectious Disease"/>
            <person name="Wu L."/>
            <person name="Ma J."/>
        </authorList>
    </citation>
    <scope>NUCLEOTIDE SEQUENCE [LARGE SCALE GENOMIC DNA]</scope>
    <source>
        <strain evidence="5">CCM 7427</strain>
    </source>
</reference>
<name>A0ABW5QH72_9HYPH</name>
<dbReference type="RefSeq" id="WP_386831930.1">
    <property type="nucleotide sequence ID" value="NZ_JBHUNP010000001.1"/>
</dbReference>
<dbReference type="SMART" id="SM00028">
    <property type="entry name" value="TPR"/>
    <property type="match status" value="1"/>
</dbReference>
<proteinExistence type="predicted"/>
<keyword evidence="3" id="KW-0472">Membrane</keyword>
<dbReference type="Proteomes" id="UP001597521">
    <property type="component" value="Unassembled WGS sequence"/>
</dbReference>
<keyword evidence="1" id="KW-0802">TPR repeat</keyword>
<dbReference type="InterPro" id="IPR019734">
    <property type="entry name" value="TPR_rpt"/>
</dbReference>
<evidence type="ECO:0000256" key="3">
    <source>
        <dbReference type="SAM" id="Phobius"/>
    </source>
</evidence>
<evidence type="ECO:0000256" key="1">
    <source>
        <dbReference type="PROSITE-ProRule" id="PRU00339"/>
    </source>
</evidence>
<dbReference type="EMBL" id="JBHUNP010000001">
    <property type="protein sequence ID" value="MFD2646917.1"/>
    <property type="molecule type" value="Genomic_DNA"/>
</dbReference>
<keyword evidence="3" id="KW-1133">Transmembrane helix</keyword>
<feature type="repeat" description="TPR" evidence="1">
    <location>
        <begin position="407"/>
        <end position="440"/>
    </location>
</feature>
<evidence type="ECO:0000313" key="5">
    <source>
        <dbReference type="Proteomes" id="UP001597521"/>
    </source>
</evidence>
<evidence type="ECO:0000256" key="2">
    <source>
        <dbReference type="SAM" id="MobiDB-lite"/>
    </source>
</evidence>
<feature type="transmembrane region" description="Helical" evidence="3">
    <location>
        <begin position="146"/>
        <end position="167"/>
    </location>
</feature>
<sequence>MRTAPDEAPGQETVLEALEQLLAWPDIARSPQLARFLEYIVRRTIVGDAESIKAYSIAVDVLGRPSDFDPQTDPIVRVQARRLRALLDEYYRGPGRVSRVRIALPTGRYVPQFTWAPDEEPTETDTVPEAKEPEAIPGGRRTGRFLLTWLGLAALAVGLGLVAYLIADLRLVEGLSRDRSDPLGRPQLTVMEFQNLRGEGAGGPLSAGLAIELVTDLQQFGTIDARYRPTGEDDDGGDGGLVLTGIVRPDGAVAQYSAILTDSRSAEVVWNLTVPISGREARDPMVLDIVSRRLSLTLGSPRGPLHAEARRLLARESAEGRESPYLCRVLFDIYRETMAGSDAARASACFGALSEAERSEPMVLAAMASLTAEYASPEVSPLETEADRVRLAADLLERALRLDATNAFVWQQRGWLRERTGDLEGALADYKSALQLNPADGDALAANARALAFAGRVVEAEPTATGSVRMTPDPPAWYFGAPALIELRRGANALALRYAEAYVPADRELGPIIAILAGRGVGSSTAVDRYLPQVLEWPAFRAEGVLPRLRQRISDETLLEQIRSGLLAAGVPAAALEEPF</sequence>
<dbReference type="SUPFAM" id="SSF48452">
    <property type="entry name" value="TPR-like"/>
    <property type="match status" value="1"/>
</dbReference>
<organism evidence="4 5">
    <name type="scientific">Devosia albogilva</name>
    <dbReference type="NCBI Taxonomy" id="429726"/>
    <lineage>
        <taxon>Bacteria</taxon>
        <taxon>Pseudomonadati</taxon>
        <taxon>Pseudomonadota</taxon>
        <taxon>Alphaproteobacteria</taxon>
        <taxon>Hyphomicrobiales</taxon>
        <taxon>Devosiaceae</taxon>
        <taxon>Devosia</taxon>
    </lineage>
</organism>
<keyword evidence="3" id="KW-0812">Transmembrane</keyword>
<gene>
    <name evidence="4" type="ORF">ACFSX5_03805</name>
</gene>
<dbReference type="InterPro" id="IPR011990">
    <property type="entry name" value="TPR-like_helical_dom_sf"/>
</dbReference>
<evidence type="ECO:0000313" key="4">
    <source>
        <dbReference type="EMBL" id="MFD2646917.1"/>
    </source>
</evidence>
<dbReference type="PROSITE" id="PS50005">
    <property type="entry name" value="TPR"/>
    <property type="match status" value="1"/>
</dbReference>
<keyword evidence="5" id="KW-1185">Reference proteome</keyword>
<feature type="region of interest" description="Disordered" evidence="2">
    <location>
        <begin position="113"/>
        <end position="135"/>
    </location>
</feature>
<comment type="caution">
    <text evidence="4">The sequence shown here is derived from an EMBL/GenBank/DDBJ whole genome shotgun (WGS) entry which is preliminary data.</text>
</comment>